<evidence type="ECO:0000313" key="1">
    <source>
        <dbReference type="EMBL" id="CAB4135691.1"/>
    </source>
</evidence>
<protein>
    <submittedName>
        <fullName evidence="1">Uncharacterized protein</fullName>
    </submittedName>
</protein>
<proteinExistence type="predicted"/>
<sequence>MKNIIAKLENKELKKDIMKYIIRIGYNNQFLKDKYNISNHTIRYLTAFVKGENGLLFSRNHKENIIYNDFEKNLVEYLKIERRELVAKLNSNPATVICFFYYLAGKTGLIIDKQNCKTDKQKIIKLCNQ</sequence>
<dbReference type="EMBL" id="LR796304">
    <property type="protein sequence ID" value="CAB4135691.1"/>
    <property type="molecule type" value="Genomic_DNA"/>
</dbReference>
<accession>A0A6J5LNA2</accession>
<reference evidence="1" key="1">
    <citation type="submission" date="2020-04" db="EMBL/GenBank/DDBJ databases">
        <authorList>
            <person name="Chiriac C."/>
            <person name="Salcher M."/>
            <person name="Ghai R."/>
            <person name="Kavagutti S V."/>
        </authorList>
    </citation>
    <scope>NUCLEOTIDE SEQUENCE</scope>
</reference>
<name>A0A6J5LNA2_9CAUD</name>
<organism evidence="1">
    <name type="scientific">uncultured Caudovirales phage</name>
    <dbReference type="NCBI Taxonomy" id="2100421"/>
    <lineage>
        <taxon>Viruses</taxon>
        <taxon>Duplodnaviria</taxon>
        <taxon>Heunggongvirae</taxon>
        <taxon>Uroviricota</taxon>
        <taxon>Caudoviricetes</taxon>
        <taxon>Peduoviridae</taxon>
        <taxon>Maltschvirus</taxon>
        <taxon>Maltschvirus maltsch</taxon>
    </lineage>
</organism>
<gene>
    <name evidence="1" type="ORF">UFOVP286_8</name>
</gene>